<evidence type="ECO:0000256" key="4">
    <source>
        <dbReference type="RuleBase" id="RU003690"/>
    </source>
</evidence>
<reference evidence="6 7" key="1">
    <citation type="journal article" date="2017" name="Plant Biotechnol. J.">
        <title>A comprehensive draft genome sequence for lupin (Lupinus angustifolius), an emerging health food: insights into plant-microbe interactions and legume evolution.</title>
        <authorList>
            <person name="Hane J.K."/>
            <person name="Ming Y."/>
            <person name="Kamphuis L.G."/>
            <person name="Nelson M.N."/>
            <person name="Garg G."/>
            <person name="Atkins C.A."/>
            <person name="Bayer P.E."/>
            <person name="Bravo A."/>
            <person name="Bringans S."/>
            <person name="Cannon S."/>
            <person name="Edwards D."/>
            <person name="Foley R."/>
            <person name="Gao L.L."/>
            <person name="Harrison M.J."/>
            <person name="Huang W."/>
            <person name="Hurgobin B."/>
            <person name="Li S."/>
            <person name="Liu C.W."/>
            <person name="McGrath A."/>
            <person name="Morahan G."/>
            <person name="Murray J."/>
            <person name="Weller J."/>
            <person name="Jian J."/>
            <person name="Singh K.B."/>
        </authorList>
    </citation>
    <scope>NUCLEOTIDE SEQUENCE</scope>
    <source>
        <strain evidence="7">cv. Tanjil</strain>
        <tissue evidence="6">Whole plant</tissue>
    </source>
</reference>
<accession>A0A4P1R9N4</accession>
<evidence type="ECO:0008006" key="8">
    <source>
        <dbReference type="Google" id="ProtNLM"/>
    </source>
</evidence>
<dbReference type="EMBL" id="CM007368">
    <property type="protein sequence ID" value="OIW05717.1"/>
    <property type="molecule type" value="Genomic_DNA"/>
</dbReference>
<comment type="similarity">
    <text evidence="1 4">Belongs to the glycosyl hydrolase 1 family.</text>
</comment>
<dbReference type="OrthoDB" id="65569at2759"/>
<keyword evidence="5" id="KW-0732">Signal</keyword>
<feature type="chain" id="PRO_5020031047" description="Beta-glucosidase" evidence="5">
    <location>
        <begin position="20"/>
        <end position="515"/>
    </location>
</feature>
<evidence type="ECO:0000256" key="1">
    <source>
        <dbReference type="ARBA" id="ARBA00010838"/>
    </source>
</evidence>
<proteinExistence type="inferred from homology"/>
<dbReference type="InterPro" id="IPR033132">
    <property type="entry name" value="GH_1_N_CS"/>
</dbReference>
<keyword evidence="3" id="KW-0326">Glycosidase</keyword>
<dbReference type="GO" id="GO:0005975">
    <property type="term" value="P:carbohydrate metabolic process"/>
    <property type="evidence" value="ECO:0007669"/>
    <property type="project" value="InterPro"/>
</dbReference>
<evidence type="ECO:0000256" key="5">
    <source>
        <dbReference type="SAM" id="SignalP"/>
    </source>
</evidence>
<dbReference type="PANTHER" id="PTHR10353:SF137">
    <property type="entry name" value="MYROSINASE 3-RELATED"/>
    <property type="match status" value="1"/>
</dbReference>
<organism evidence="6 7">
    <name type="scientific">Lupinus angustifolius</name>
    <name type="common">Narrow-leaved blue lupine</name>
    <dbReference type="NCBI Taxonomy" id="3871"/>
    <lineage>
        <taxon>Eukaryota</taxon>
        <taxon>Viridiplantae</taxon>
        <taxon>Streptophyta</taxon>
        <taxon>Embryophyta</taxon>
        <taxon>Tracheophyta</taxon>
        <taxon>Spermatophyta</taxon>
        <taxon>Magnoliopsida</taxon>
        <taxon>eudicotyledons</taxon>
        <taxon>Gunneridae</taxon>
        <taxon>Pentapetalae</taxon>
        <taxon>rosids</taxon>
        <taxon>fabids</taxon>
        <taxon>Fabales</taxon>
        <taxon>Fabaceae</taxon>
        <taxon>Papilionoideae</taxon>
        <taxon>50 kb inversion clade</taxon>
        <taxon>genistoids sensu lato</taxon>
        <taxon>core genistoids</taxon>
        <taxon>Genisteae</taxon>
        <taxon>Lupinus</taxon>
    </lineage>
</organism>
<dbReference type="SUPFAM" id="SSF51445">
    <property type="entry name" value="(Trans)glycosidases"/>
    <property type="match status" value="1"/>
</dbReference>
<gene>
    <name evidence="6" type="ORF">TanjilG_23503</name>
</gene>
<keyword evidence="7" id="KW-1185">Reference proteome</keyword>
<dbReference type="AlphaFoldDB" id="A0A4P1R9N4"/>
<dbReference type="PROSITE" id="PS00653">
    <property type="entry name" value="GLYCOSYL_HYDROL_F1_2"/>
    <property type="match status" value="1"/>
</dbReference>
<dbReference type="Proteomes" id="UP000188354">
    <property type="component" value="Chromosome LG08"/>
</dbReference>
<sequence>MALNRYFLLSLLPLILVSSFQVTFTYAGGSTTQDIGSLNRSSFPPGFIFGAGSSAFQFEGAAREGGKGPSIWDTYTHNHPEKIRDGSNGDVAVDQYHRYKEDVGIMKDMNLDSYRFSISWPRILPKGKISGGINREGIKYYHNLIDELLANGIKPFVTLFHWDLPQALEDEYGGFLSSRIVNDFQDYADICFQEYGKKVKLWTTLNEPFMYSRGGYALGTFAPGRCSDWLKQNCTGGDSGTEPYIVSHNLILAHAAAVHVYKTKYQAYQKGTIGITLVSNWFIPLSDNDPRDIKAARRSLDFQYGWYMEPLTKGYYPKNMRALVGKRLPRFTSEQARLVNGSFDFIGLNYYSSSYASPAPPTNGKPSYQTDYLANSLFERNDRPLGLRAASNWIYFYPKGLRDMLIYTKNKYNNPLIYINENGMNEFNDPTLSLDEALVDTYRIDYLYRHLFYLRYAIEEHGVNVKGYYPWSFLDDHEWSNGFTVRFGLVFVDFKNGLKRHPKVSATWYKNFLKK</sequence>
<dbReference type="Pfam" id="PF00232">
    <property type="entry name" value="Glyco_hydro_1"/>
    <property type="match status" value="1"/>
</dbReference>
<feature type="signal peptide" evidence="5">
    <location>
        <begin position="1"/>
        <end position="19"/>
    </location>
</feature>
<evidence type="ECO:0000313" key="7">
    <source>
        <dbReference type="Proteomes" id="UP000188354"/>
    </source>
</evidence>
<dbReference type="GO" id="GO:0008422">
    <property type="term" value="F:beta-glucosidase activity"/>
    <property type="evidence" value="ECO:0007669"/>
    <property type="project" value="TreeGrafter"/>
</dbReference>
<evidence type="ECO:0000256" key="2">
    <source>
        <dbReference type="ARBA" id="ARBA00022801"/>
    </source>
</evidence>
<dbReference type="Gramene" id="OIW05717">
    <property type="protein sequence ID" value="OIW05717"/>
    <property type="gene ID" value="TanjilG_23503"/>
</dbReference>
<dbReference type="KEGG" id="lang:109355430"/>
<dbReference type="PRINTS" id="PR00131">
    <property type="entry name" value="GLHYDRLASE1"/>
</dbReference>
<dbReference type="Gene3D" id="3.20.20.80">
    <property type="entry name" value="Glycosidases"/>
    <property type="match status" value="1"/>
</dbReference>
<protein>
    <recommendedName>
        <fullName evidence="8">Beta-glucosidase</fullName>
    </recommendedName>
</protein>
<keyword evidence="2" id="KW-0378">Hydrolase</keyword>
<evidence type="ECO:0000313" key="6">
    <source>
        <dbReference type="EMBL" id="OIW05717.1"/>
    </source>
</evidence>
<dbReference type="InterPro" id="IPR017853">
    <property type="entry name" value="GH"/>
</dbReference>
<name>A0A4P1R9N4_LUPAN</name>
<evidence type="ECO:0000256" key="3">
    <source>
        <dbReference type="ARBA" id="ARBA00023295"/>
    </source>
</evidence>
<dbReference type="InterPro" id="IPR001360">
    <property type="entry name" value="Glyco_hydro_1"/>
</dbReference>
<dbReference type="FunFam" id="3.20.20.80:FF:000020">
    <property type="entry name" value="Beta-glucosidase 12"/>
    <property type="match status" value="1"/>
</dbReference>
<dbReference type="PANTHER" id="PTHR10353">
    <property type="entry name" value="GLYCOSYL HYDROLASE"/>
    <property type="match status" value="1"/>
</dbReference>